<feature type="transmembrane region" description="Helical" evidence="1">
    <location>
        <begin position="46"/>
        <end position="68"/>
    </location>
</feature>
<proteinExistence type="predicted"/>
<evidence type="ECO:0000313" key="3">
    <source>
        <dbReference type="Proteomes" id="UP000237105"/>
    </source>
</evidence>
<dbReference type="EMBL" id="JXTB01000053">
    <property type="protein sequence ID" value="PON69933.1"/>
    <property type="molecule type" value="Genomic_DNA"/>
</dbReference>
<sequence>MEAAVDCAKSRRQTEEVLPDLETVFRGSVILYKGVGQQLWRHTCEAAFSLGECIFFFPLLLMLLFSVLSASENRRFDIYIY</sequence>
<name>A0A2P5D9G4_PARAD</name>
<organism evidence="2 3">
    <name type="scientific">Parasponia andersonii</name>
    <name type="common">Sponia andersonii</name>
    <dbReference type="NCBI Taxonomy" id="3476"/>
    <lineage>
        <taxon>Eukaryota</taxon>
        <taxon>Viridiplantae</taxon>
        <taxon>Streptophyta</taxon>
        <taxon>Embryophyta</taxon>
        <taxon>Tracheophyta</taxon>
        <taxon>Spermatophyta</taxon>
        <taxon>Magnoliopsida</taxon>
        <taxon>eudicotyledons</taxon>
        <taxon>Gunneridae</taxon>
        <taxon>Pentapetalae</taxon>
        <taxon>rosids</taxon>
        <taxon>fabids</taxon>
        <taxon>Rosales</taxon>
        <taxon>Cannabaceae</taxon>
        <taxon>Parasponia</taxon>
    </lineage>
</organism>
<dbReference type="Proteomes" id="UP000237105">
    <property type="component" value="Unassembled WGS sequence"/>
</dbReference>
<gene>
    <name evidence="2" type="ORF">PanWU01x14_083970</name>
</gene>
<keyword evidence="1" id="KW-0472">Membrane</keyword>
<comment type="caution">
    <text evidence="2">The sequence shown here is derived from an EMBL/GenBank/DDBJ whole genome shotgun (WGS) entry which is preliminary data.</text>
</comment>
<reference evidence="3" key="1">
    <citation type="submission" date="2016-06" db="EMBL/GenBank/DDBJ databases">
        <title>Parallel loss of symbiosis genes in relatives of nitrogen-fixing non-legume Parasponia.</title>
        <authorList>
            <person name="Van Velzen R."/>
            <person name="Holmer R."/>
            <person name="Bu F."/>
            <person name="Rutten L."/>
            <person name="Van Zeijl A."/>
            <person name="Liu W."/>
            <person name="Santuari L."/>
            <person name="Cao Q."/>
            <person name="Sharma T."/>
            <person name="Shen D."/>
            <person name="Roswanjaya Y."/>
            <person name="Wardhani T."/>
            <person name="Kalhor M.S."/>
            <person name="Jansen J."/>
            <person name="Van den Hoogen J."/>
            <person name="Gungor B."/>
            <person name="Hartog M."/>
            <person name="Hontelez J."/>
            <person name="Verver J."/>
            <person name="Yang W.-C."/>
            <person name="Schijlen E."/>
            <person name="Repin R."/>
            <person name="Schilthuizen M."/>
            <person name="Schranz E."/>
            <person name="Heidstra R."/>
            <person name="Miyata K."/>
            <person name="Fedorova E."/>
            <person name="Kohlen W."/>
            <person name="Bisseling T."/>
            <person name="Smit S."/>
            <person name="Geurts R."/>
        </authorList>
    </citation>
    <scope>NUCLEOTIDE SEQUENCE [LARGE SCALE GENOMIC DNA]</scope>
    <source>
        <strain evidence="3">cv. WU1-14</strain>
    </source>
</reference>
<keyword evidence="3" id="KW-1185">Reference proteome</keyword>
<keyword evidence="1" id="KW-0812">Transmembrane</keyword>
<accession>A0A2P5D9G4</accession>
<evidence type="ECO:0000313" key="2">
    <source>
        <dbReference type="EMBL" id="PON69933.1"/>
    </source>
</evidence>
<keyword evidence="1" id="KW-1133">Transmembrane helix</keyword>
<dbReference type="OrthoDB" id="10411833at2759"/>
<dbReference type="AlphaFoldDB" id="A0A2P5D9G4"/>
<evidence type="ECO:0000256" key="1">
    <source>
        <dbReference type="SAM" id="Phobius"/>
    </source>
</evidence>
<protein>
    <submittedName>
        <fullName evidence="2">Uncharacterized protein</fullName>
    </submittedName>
</protein>